<dbReference type="InterPro" id="IPR052456">
    <property type="entry name" value="CTLH_complex_component"/>
</dbReference>
<feature type="domain" description="Muskelin N-terminal" evidence="3">
    <location>
        <begin position="1"/>
        <end position="125"/>
    </location>
</feature>
<organism evidence="4 5">
    <name type="scientific">Trametes cubensis</name>
    <dbReference type="NCBI Taxonomy" id="1111947"/>
    <lineage>
        <taxon>Eukaryota</taxon>
        <taxon>Fungi</taxon>
        <taxon>Dikarya</taxon>
        <taxon>Basidiomycota</taxon>
        <taxon>Agaricomycotina</taxon>
        <taxon>Agaricomycetes</taxon>
        <taxon>Polyporales</taxon>
        <taxon>Polyporaceae</taxon>
        <taxon>Trametes</taxon>
    </lineage>
</organism>
<evidence type="ECO:0000256" key="1">
    <source>
        <dbReference type="ARBA" id="ARBA00022737"/>
    </source>
</evidence>
<dbReference type="InterPro" id="IPR010565">
    <property type="entry name" value="Muskelin_N"/>
</dbReference>
<keyword evidence="5" id="KW-1185">Reference proteome</keyword>
<evidence type="ECO:0000313" key="5">
    <source>
        <dbReference type="Proteomes" id="UP001215151"/>
    </source>
</evidence>
<dbReference type="GO" id="GO:0005737">
    <property type="term" value="C:cytoplasm"/>
    <property type="evidence" value="ECO:0007669"/>
    <property type="project" value="TreeGrafter"/>
</dbReference>
<dbReference type="InterPro" id="IPR015915">
    <property type="entry name" value="Kelch-typ_b-propeller"/>
</dbReference>
<dbReference type="Proteomes" id="UP001215151">
    <property type="component" value="Unassembled WGS sequence"/>
</dbReference>
<gene>
    <name evidence="4" type="ORF">ONZ51_g8320</name>
</gene>
<feature type="compositionally biased region" description="Polar residues" evidence="2">
    <location>
        <begin position="714"/>
        <end position="725"/>
    </location>
</feature>
<dbReference type="Pfam" id="PF24681">
    <property type="entry name" value="Kelch_KLHDC2_KLHL20_DRC7"/>
    <property type="match status" value="2"/>
</dbReference>
<sequence>MKEFEVLVGMTEDNMTEVLRAGLKNDSTAETFSLRHTNRQGLPFPTRYVEIVPLSAHGQNFNTSIWHVSFSGITDAAYVEQVRRRYNEHRENIALRQVLKHLRQRRFLTPVNQILSQSGFRLEHPLVTSLHESFVLHGDWSRTEQLIRDCSDAGLLRNYRQACQARTRWTRIRGLDADGDVPCRRGGHAMCMDEQNGIIYLFGGWDGQRDLDDFWAYDVAADTWKLLSLATSREKNGPSPRACHKMVFDSKTGSIYLLGRLGGADVVEGPGGRMGVPLSDLTDGPLLRNGTIEWRSYLSREGRLAEQMADAAARMSQHPAGSAAYASTNQCSEFFRYHTRGLDAGKWDLLAFDTAASGGPPVISDHQMAIDSEAQVIYVFGGHVNETEWDAMKFSGMYSYDIRTSRWKLYNTSDAYASHPSIPPRFGHSMVLDTNNQTLFIFGGQREERYLADMYTFHIPTRTVTELFSNFAAVGGPDPCFTQRAVIDCETREIYVFGGLSRAKPASSPILEADSPYWIYRYTHPEVPGKWSKLVPDKDPDSPWPQPRYAHQVVYDAKSKTVYMHGGNGGLDADDFSDDGDGRPLSGGDGADHDPQGGHSAPAPEEPRRRRSSRVRPTVAADADADMKRLDDFWRLEIVRPSEEEITRRALFEVRKQQFREMCEDGPPIKALTFLQTKVSAVVNHDDPQEAQAFRSLLSAHLLSAFPRPAPGDTASSSRPTSVAGPSTARADSPPPRKRSRSSSPARTSDDGSIIRWERDPCESEGTAPSPERFRQRTEMFERLMAFINEDAKEPDRDLLDILSNDDRVI</sequence>
<reference evidence="4" key="1">
    <citation type="submission" date="2022-11" db="EMBL/GenBank/DDBJ databases">
        <title>Genome Sequence of Cubamyces cubensis.</title>
        <authorList>
            <person name="Buettner E."/>
        </authorList>
    </citation>
    <scope>NUCLEOTIDE SEQUENCE</scope>
    <source>
        <strain evidence="4">MPL-01</strain>
    </source>
</reference>
<dbReference type="SUPFAM" id="SSF50965">
    <property type="entry name" value="Galactose oxidase, central domain"/>
    <property type="match status" value="1"/>
</dbReference>
<evidence type="ECO:0000259" key="3">
    <source>
        <dbReference type="Pfam" id="PF06588"/>
    </source>
</evidence>
<evidence type="ECO:0000256" key="2">
    <source>
        <dbReference type="SAM" id="MobiDB-lite"/>
    </source>
</evidence>
<keyword evidence="1" id="KW-0677">Repeat</keyword>
<dbReference type="InterPro" id="IPR011043">
    <property type="entry name" value="Gal_Oxase/kelch_b-propeller"/>
</dbReference>
<accession>A0AAD7TNF1</accession>
<comment type="caution">
    <text evidence="4">The sequence shown here is derived from an EMBL/GenBank/DDBJ whole genome shotgun (WGS) entry which is preliminary data.</text>
</comment>
<dbReference type="EMBL" id="JAPEVG010000248">
    <property type="protein sequence ID" value="KAJ8472729.1"/>
    <property type="molecule type" value="Genomic_DNA"/>
</dbReference>
<dbReference type="PANTHER" id="PTHR15526:SF5">
    <property type="entry name" value="MUSKELIN"/>
    <property type="match status" value="1"/>
</dbReference>
<feature type="region of interest" description="Disordered" evidence="2">
    <location>
        <begin position="570"/>
        <end position="622"/>
    </location>
</feature>
<dbReference type="Gene3D" id="2.60.120.260">
    <property type="entry name" value="Galactose-binding domain-like"/>
    <property type="match status" value="1"/>
</dbReference>
<dbReference type="PANTHER" id="PTHR15526">
    <property type="entry name" value="MUSKELIN"/>
    <property type="match status" value="1"/>
</dbReference>
<dbReference type="Pfam" id="PF06588">
    <property type="entry name" value="Muskelin_N"/>
    <property type="match status" value="1"/>
</dbReference>
<dbReference type="AlphaFoldDB" id="A0AAD7TNF1"/>
<dbReference type="Gene3D" id="2.120.10.80">
    <property type="entry name" value="Kelch-type beta propeller"/>
    <property type="match status" value="2"/>
</dbReference>
<name>A0AAD7TNF1_9APHY</name>
<evidence type="ECO:0000313" key="4">
    <source>
        <dbReference type="EMBL" id="KAJ8472729.1"/>
    </source>
</evidence>
<protein>
    <recommendedName>
        <fullName evidence="3">Muskelin N-terminal domain-containing protein</fullName>
    </recommendedName>
</protein>
<proteinExistence type="predicted"/>
<feature type="region of interest" description="Disordered" evidence="2">
    <location>
        <begin position="708"/>
        <end position="777"/>
    </location>
</feature>